<evidence type="ECO:0000256" key="1">
    <source>
        <dbReference type="SAM" id="SignalP"/>
    </source>
</evidence>
<reference evidence="2 3" key="2">
    <citation type="submission" date="2018-03" db="EMBL/GenBank/DDBJ databases">
        <authorList>
            <person name="Keele B.F."/>
        </authorList>
    </citation>
    <scope>NUCLEOTIDE SEQUENCE [LARGE SCALE GENOMIC DNA]</scope>
    <source>
        <strain evidence="2 3">D13</strain>
    </source>
</reference>
<gene>
    <name evidence="2" type="ORF">C7S18_04750</name>
</gene>
<keyword evidence="1" id="KW-0732">Signal</keyword>
<feature type="signal peptide" evidence="1">
    <location>
        <begin position="1"/>
        <end position="26"/>
    </location>
</feature>
<proteinExistence type="predicted"/>
<protein>
    <recommendedName>
        <fullName evidence="4">Ig-like domain-containing protein</fullName>
    </recommendedName>
</protein>
<feature type="chain" id="PRO_5015196439" description="Ig-like domain-containing protein" evidence="1">
    <location>
        <begin position="27"/>
        <end position="205"/>
    </location>
</feature>
<evidence type="ECO:0000313" key="3">
    <source>
        <dbReference type="Proteomes" id="UP000241074"/>
    </source>
</evidence>
<dbReference type="Proteomes" id="UP000241074">
    <property type="component" value="Chromosome"/>
</dbReference>
<organism evidence="2 3">
    <name type="scientific">Ahniella affigens</name>
    <dbReference type="NCBI Taxonomy" id="2021234"/>
    <lineage>
        <taxon>Bacteria</taxon>
        <taxon>Pseudomonadati</taxon>
        <taxon>Pseudomonadota</taxon>
        <taxon>Gammaproteobacteria</taxon>
        <taxon>Lysobacterales</taxon>
        <taxon>Rhodanobacteraceae</taxon>
        <taxon>Ahniella</taxon>
    </lineage>
</organism>
<name>A0A2P1PNX9_9GAMM</name>
<dbReference type="KEGG" id="xba:C7S18_04750"/>
<evidence type="ECO:0008006" key="4">
    <source>
        <dbReference type="Google" id="ProtNLM"/>
    </source>
</evidence>
<dbReference type="EMBL" id="CP027860">
    <property type="protein sequence ID" value="AVP96550.1"/>
    <property type="molecule type" value="Genomic_DNA"/>
</dbReference>
<dbReference type="RefSeq" id="WP_106890478.1">
    <property type="nucleotide sequence ID" value="NZ_CP027860.1"/>
</dbReference>
<dbReference type="AlphaFoldDB" id="A0A2P1PNX9"/>
<keyword evidence="3" id="KW-1185">Reference proteome</keyword>
<sequence>MNRTIFNTCFSLIFALAAFQAPFANATTPPSTDPDDPLPYCNEELRPEWTEDFNAELDSVRYDYESRTDGNRCTPQIGGGGTESLTPVDDVIPGETIYRSSIRRHATDRLLSFISCYKSQSGLTCDASPTSDDILLTYYWSTSGNVRVSSREARSVTITCASDTGDSGGGSITLYVSSGYTLGTIEAKRTIKCSGSGTAFGPRLR</sequence>
<evidence type="ECO:0000313" key="2">
    <source>
        <dbReference type="EMBL" id="AVP96550.1"/>
    </source>
</evidence>
<reference evidence="2 3" key="1">
    <citation type="submission" date="2018-03" db="EMBL/GenBank/DDBJ databases">
        <title>Ahniella affigens gen. nov., sp. nov., a gammaproteobacterium isolated from sandy soil near a stream.</title>
        <authorList>
            <person name="Ko Y."/>
            <person name="Kim J.-H."/>
        </authorList>
    </citation>
    <scope>NUCLEOTIDE SEQUENCE [LARGE SCALE GENOMIC DNA]</scope>
    <source>
        <strain evidence="2 3">D13</strain>
    </source>
</reference>
<accession>A0A2P1PNX9</accession>